<proteinExistence type="predicted"/>
<accession>A0A1V4AP76</accession>
<organism evidence="1 2">
    <name type="scientific">Candidatus Brocadia carolinensis</name>
    <dbReference type="NCBI Taxonomy" id="1004156"/>
    <lineage>
        <taxon>Bacteria</taxon>
        <taxon>Pseudomonadati</taxon>
        <taxon>Planctomycetota</taxon>
        <taxon>Candidatus Brocadiia</taxon>
        <taxon>Candidatus Brocadiales</taxon>
        <taxon>Candidatus Brocadiaceae</taxon>
        <taxon>Candidatus Brocadia</taxon>
    </lineage>
</organism>
<dbReference type="EMBL" id="AYTS01000199">
    <property type="protein sequence ID" value="OOP54915.1"/>
    <property type="molecule type" value="Genomic_DNA"/>
</dbReference>
<dbReference type="Proteomes" id="UP000189681">
    <property type="component" value="Unassembled WGS sequence"/>
</dbReference>
<comment type="caution">
    <text evidence="1">The sequence shown here is derived from an EMBL/GenBank/DDBJ whole genome shotgun (WGS) entry which is preliminary data.</text>
</comment>
<gene>
    <name evidence="1" type="ORF">AYP45_17720</name>
</gene>
<protein>
    <submittedName>
        <fullName evidence="1">Uncharacterized protein</fullName>
    </submittedName>
</protein>
<name>A0A1V4AP76_9BACT</name>
<reference evidence="1 2" key="1">
    <citation type="journal article" date="2017" name="Water Res.">
        <title>Discovery and metagenomic analysis of an anammox bacterial enrichment related to Candidatus "Brocadia caroliniensis" in a full-scale glycerol-fed nitritation-denitritation separate centrate treatment process.</title>
        <authorList>
            <person name="Park H."/>
            <person name="Brotto A.C."/>
            <person name="van Loosdrecht M.C."/>
            <person name="Chandran K."/>
        </authorList>
    </citation>
    <scope>NUCLEOTIDE SEQUENCE [LARGE SCALE GENOMIC DNA]</scope>
    <source>
        <strain evidence="1">26THWARD</strain>
    </source>
</reference>
<evidence type="ECO:0000313" key="1">
    <source>
        <dbReference type="EMBL" id="OOP54915.1"/>
    </source>
</evidence>
<dbReference type="STRING" id="1004156.AYP45_17720"/>
<dbReference type="AlphaFoldDB" id="A0A1V4AP76"/>
<sequence length="87" mass="9596">MLMHKNRKISLVKQQHYVPCDLLTSQITLGEKCGRRVRKRTIANLSNCTPREIVAIKLALSHKEDLSALGALSESVELQEGLSVGAV</sequence>
<evidence type="ECO:0000313" key="2">
    <source>
        <dbReference type="Proteomes" id="UP000189681"/>
    </source>
</evidence>